<organism evidence="3 4">
    <name type="scientific">Mucilaginibacter paludis DSM 18603</name>
    <dbReference type="NCBI Taxonomy" id="714943"/>
    <lineage>
        <taxon>Bacteria</taxon>
        <taxon>Pseudomonadati</taxon>
        <taxon>Bacteroidota</taxon>
        <taxon>Sphingobacteriia</taxon>
        <taxon>Sphingobacteriales</taxon>
        <taxon>Sphingobacteriaceae</taxon>
        <taxon>Mucilaginibacter</taxon>
    </lineage>
</organism>
<dbReference type="Proteomes" id="UP000002774">
    <property type="component" value="Chromosome"/>
</dbReference>
<dbReference type="InterPro" id="IPR014756">
    <property type="entry name" value="Ig_E-set"/>
</dbReference>
<dbReference type="EMBL" id="CM001403">
    <property type="protein sequence ID" value="EHQ25978.1"/>
    <property type="molecule type" value="Genomic_DNA"/>
</dbReference>
<protein>
    <submittedName>
        <fullName evidence="3">Cell surface receptor IPT/TIG domain protein</fullName>
    </submittedName>
</protein>
<evidence type="ECO:0000313" key="4">
    <source>
        <dbReference type="Proteomes" id="UP000002774"/>
    </source>
</evidence>
<dbReference type="STRING" id="714943.Mucpa_1825"/>
<keyword evidence="1" id="KW-1133">Transmembrane helix</keyword>
<keyword evidence="3" id="KW-0675">Receptor</keyword>
<dbReference type="InterPro" id="IPR040475">
    <property type="entry name" value="SGBP_B_XBD"/>
</dbReference>
<evidence type="ECO:0000256" key="1">
    <source>
        <dbReference type="SAM" id="Phobius"/>
    </source>
</evidence>
<name>H1YA97_9SPHI</name>
<dbReference type="HOGENOM" id="CLU_561206_0_0_10"/>
<keyword evidence="4" id="KW-1185">Reference proteome</keyword>
<dbReference type="OrthoDB" id="660167at2"/>
<reference evidence="3" key="1">
    <citation type="submission" date="2011-09" db="EMBL/GenBank/DDBJ databases">
        <title>The permanent draft genome of Mucilaginibacter paludis DSM 18603.</title>
        <authorList>
            <consortium name="US DOE Joint Genome Institute (JGI-PGF)"/>
            <person name="Lucas S."/>
            <person name="Han J."/>
            <person name="Lapidus A."/>
            <person name="Bruce D."/>
            <person name="Goodwin L."/>
            <person name="Pitluck S."/>
            <person name="Peters L."/>
            <person name="Kyrpides N."/>
            <person name="Mavromatis K."/>
            <person name="Ivanova N."/>
            <person name="Mikhailova N."/>
            <person name="Held B."/>
            <person name="Detter J.C."/>
            <person name="Tapia R."/>
            <person name="Han C."/>
            <person name="Land M."/>
            <person name="Hauser L."/>
            <person name="Markowitz V."/>
            <person name="Cheng J.-F."/>
            <person name="Hugenholtz P."/>
            <person name="Woyke T."/>
            <person name="Wu D."/>
            <person name="Tindall B."/>
            <person name="Brambilla E."/>
            <person name="Klenk H.-P."/>
            <person name="Eisen J.A."/>
        </authorList>
    </citation>
    <scope>NUCLEOTIDE SEQUENCE [LARGE SCALE GENOMIC DNA]</scope>
    <source>
        <strain evidence="3">DSM 18603</strain>
    </source>
</reference>
<keyword evidence="1" id="KW-0472">Membrane</keyword>
<accession>H1YA97</accession>
<sequence>MKRNLYLRLYFVPLFFVMVALLSACKKNADNAPIISGVRSYVASPNDTVLHSAVASGQWVVITGQNLQNATQIKFDGVPAAFNSALFASNSAVVQIPAIQFSTIDTAKLYTIQYVTPAGSATFSFKLGPAGPTISAISNVFANPGDSVYVYGANLVLVQRFSYGGTVISSFKPSLDGTSIGFLMPAQTTTDQVTVIAKAGSVNFKILAIPTITAVSNENASPGDSVYIYGTNLKNIQTLTFAGTAVTSFTSSGSGNALGFVLPALTKSAPVSVTTKFGTATTVYNVNDVATGRISDWEWGGNFNWQWWGGSYYTSGSADFPGNSSQYMVLKTSSLIGGEGNTYSNYAILMNAAQWVPTANLNDPVDNWAFKFEVSVPKPWNGGTIDILSGVSSSPIARWEPWQVSASATASYTTNKWVTVTIPLSSFRAKDATLGEGKGASITKIADLTGPTGNTACTVYIHNYSTAATATGFYGAFDNFRVVKIK</sequence>
<evidence type="ECO:0000259" key="2">
    <source>
        <dbReference type="Pfam" id="PF18329"/>
    </source>
</evidence>
<dbReference type="eggNOG" id="COG3210">
    <property type="taxonomic scope" value="Bacteria"/>
</dbReference>
<feature type="domain" description="Surface glycan-binding protein B xyloglucan binding" evidence="2">
    <location>
        <begin position="290"/>
        <end position="484"/>
    </location>
</feature>
<dbReference type="SUPFAM" id="SSF81296">
    <property type="entry name" value="E set domains"/>
    <property type="match status" value="1"/>
</dbReference>
<dbReference type="InterPro" id="IPR013783">
    <property type="entry name" value="Ig-like_fold"/>
</dbReference>
<evidence type="ECO:0000313" key="3">
    <source>
        <dbReference type="EMBL" id="EHQ25978.1"/>
    </source>
</evidence>
<dbReference type="Gene3D" id="2.60.40.10">
    <property type="entry name" value="Immunoglobulins"/>
    <property type="match status" value="3"/>
</dbReference>
<dbReference type="AlphaFoldDB" id="H1YA97"/>
<dbReference type="RefSeq" id="WP_008505888.1">
    <property type="nucleotide sequence ID" value="NZ_CM001403.1"/>
</dbReference>
<dbReference type="Pfam" id="PF18329">
    <property type="entry name" value="SGBP_B_XBD"/>
    <property type="match status" value="1"/>
</dbReference>
<gene>
    <name evidence="3" type="ORF">Mucpa_1825</name>
</gene>
<proteinExistence type="predicted"/>
<feature type="transmembrane region" description="Helical" evidence="1">
    <location>
        <begin position="7"/>
        <end position="24"/>
    </location>
</feature>
<keyword evidence="1" id="KW-0812">Transmembrane</keyword>
<dbReference type="GO" id="GO:0030247">
    <property type="term" value="F:polysaccharide binding"/>
    <property type="evidence" value="ECO:0007669"/>
    <property type="project" value="InterPro"/>
</dbReference>
<dbReference type="PROSITE" id="PS51257">
    <property type="entry name" value="PROKAR_LIPOPROTEIN"/>
    <property type="match status" value="1"/>
</dbReference>